<keyword evidence="4" id="KW-1185">Reference proteome</keyword>
<proteinExistence type="inferred from homology"/>
<evidence type="ECO:0008006" key="5">
    <source>
        <dbReference type="Google" id="ProtNLM"/>
    </source>
</evidence>
<reference evidence="3 4" key="2">
    <citation type="submission" date="2009-02" db="EMBL/GenBank/DDBJ databases">
        <title>Draft genome sequence of Clostridium methylpentosum (DSM 5476).</title>
        <authorList>
            <person name="Sudarsanam P."/>
            <person name="Ley R."/>
            <person name="Guruge J."/>
            <person name="Turnbaugh P.J."/>
            <person name="Mahowald M."/>
            <person name="Liep D."/>
            <person name="Gordon J."/>
        </authorList>
    </citation>
    <scope>NUCLEOTIDE SEQUENCE [LARGE SCALE GENOMIC DNA]</scope>
    <source>
        <strain evidence="3 4">DSM 5476</strain>
    </source>
</reference>
<keyword evidence="2" id="KW-0813">Transport</keyword>
<dbReference type="PANTHER" id="PTHR43335:SF4">
    <property type="entry name" value="ABC TRANSPORTER, ATP-BINDING PROTEIN"/>
    <property type="match status" value="1"/>
</dbReference>
<dbReference type="EMBL" id="ACEC01000048">
    <property type="protein sequence ID" value="EEG30871.1"/>
    <property type="molecule type" value="Genomic_DNA"/>
</dbReference>
<dbReference type="AlphaFoldDB" id="C0ECC3"/>
<gene>
    <name evidence="3" type="ORF">CLOSTMETH_01492</name>
</gene>
<evidence type="ECO:0000313" key="4">
    <source>
        <dbReference type="Proteomes" id="UP000003340"/>
    </source>
</evidence>
<accession>C0ECC3</accession>
<comment type="caution">
    <text evidence="3">The sequence shown here is derived from an EMBL/GenBank/DDBJ whole genome shotgun (WGS) entry which is preliminary data.</text>
</comment>
<protein>
    <recommendedName>
        <fullName evidence="5">ABC transporter domain-containing protein</fullName>
    </recommendedName>
</protein>
<dbReference type="Gene3D" id="3.40.50.300">
    <property type="entry name" value="P-loop containing nucleotide triphosphate hydrolases"/>
    <property type="match status" value="1"/>
</dbReference>
<dbReference type="SUPFAM" id="SSF52540">
    <property type="entry name" value="P-loop containing nucleoside triphosphate hydrolases"/>
    <property type="match status" value="1"/>
</dbReference>
<evidence type="ECO:0000313" key="3">
    <source>
        <dbReference type="EMBL" id="EEG30871.1"/>
    </source>
</evidence>
<organism evidence="3 4">
    <name type="scientific">[Clostridium] methylpentosum DSM 5476</name>
    <dbReference type="NCBI Taxonomy" id="537013"/>
    <lineage>
        <taxon>Bacteria</taxon>
        <taxon>Bacillati</taxon>
        <taxon>Bacillota</taxon>
        <taxon>Clostridia</taxon>
        <taxon>Eubacteriales</taxon>
        <taxon>Oscillospiraceae</taxon>
        <taxon>Oscillospiraceae incertae sedis</taxon>
    </lineage>
</organism>
<comment type="similarity">
    <text evidence="1">Belongs to the ABC transporter superfamily.</text>
</comment>
<dbReference type="Proteomes" id="UP000003340">
    <property type="component" value="Unassembled WGS sequence"/>
</dbReference>
<dbReference type="STRING" id="537013.CLOSTMETH_01492"/>
<dbReference type="HOGENOM" id="CLU_000604_1_2_9"/>
<reference evidence="3 4" key="1">
    <citation type="submission" date="2009-01" db="EMBL/GenBank/DDBJ databases">
        <authorList>
            <person name="Fulton L."/>
            <person name="Clifton S."/>
            <person name="Fulton B."/>
            <person name="Xu J."/>
            <person name="Minx P."/>
            <person name="Pepin K.H."/>
            <person name="Johnson M."/>
            <person name="Bhonagiri V."/>
            <person name="Nash W.E."/>
            <person name="Mardis E.R."/>
            <person name="Wilson R.K."/>
        </authorList>
    </citation>
    <scope>NUCLEOTIDE SEQUENCE [LARGE SCALE GENOMIC DNA]</scope>
    <source>
        <strain evidence="3 4">DSM 5476</strain>
    </source>
</reference>
<name>C0ECC3_9FIRM</name>
<sequence>MNTKLEFLNITKQPDLEEVSFCIQQGEVVGTVDCDLVLRLAAGLVFPEEGEILLNQFDLRRNFLQAMQTVGVVAGAGVYPHLSGRQQLRLAAQMYGGIKEERIGQVAEQLSLTELLPRRTRKYDQDACWRLALAQALLHEPDLLLIELPDEQIPLLQELLPLWREKGKTVLLSGSSLIQPLCDRILPLGEEGTSEQEAQKPVRPIHYFFDVDQPIQALYALEQEFPDVSFAGNLLELDISEEQSERVREILYQRGIEVLGVTAREV</sequence>
<evidence type="ECO:0000256" key="2">
    <source>
        <dbReference type="ARBA" id="ARBA00022448"/>
    </source>
</evidence>
<dbReference type="eggNOG" id="COG1131">
    <property type="taxonomic scope" value="Bacteria"/>
</dbReference>
<dbReference type="InterPro" id="IPR027417">
    <property type="entry name" value="P-loop_NTPase"/>
</dbReference>
<evidence type="ECO:0000256" key="1">
    <source>
        <dbReference type="ARBA" id="ARBA00005417"/>
    </source>
</evidence>
<dbReference type="PANTHER" id="PTHR43335">
    <property type="entry name" value="ABC TRANSPORTER, ATP-BINDING PROTEIN"/>
    <property type="match status" value="1"/>
</dbReference>